<dbReference type="AlphaFoldDB" id="A0AAW2YGG9"/>
<gene>
    <name evidence="2" type="ORF">AKO1_003502</name>
</gene>
<reference evidence="2 3" key="1">
    <citation type="submission" date="2024-03" db="EMBL/GenBank/DDBJ databases">
        <title>The Acrasis kona genome and developmental transcriptomes reveal deep origins of eukaryotic multicellular pathways.</title>
        <authorList>
            <person name="Sheikh S."/>
            <person name="Fu C.-J."/>
            <person name="Brown M.W."/>
            <person name="Baldauf S.L."/>
        </authorList>
    </citation>
    <scope>NUCLEOTIDE SEQUENCE [LARGE SCALE GENOMIC DNA]</scope>
    <source>
        <strain evidence="2 3">ATCC MYA-3509</strain>
    </source>
</reference>
<proteinExistence type="predicted"/>
<name>A0AAW2YGG9_9EUKA</name>
<protein>
    <submittedName>
        <fullName evidence="2">Uncharacterized protein</fullName>
    </submittedName>
</protein>
<evidence type="ECO:0000313" key="2">
    <source>
        <dbReference type="EMBL" id="KAL0476321.1"/>
    </source>
</evidence>
<dbReference type="Proteomes" id="UP001431209">
    <property type="component" value="Unassembled WGS sequence"/>
</dbReference>
<comment type="caution">
    <text evidence="2">The sequence shown here is derived from an EMBL/GenBank/DDBJ whole genome shotgun (WGS) entry which is preliminary data.</text>
</comment>
<keyword evidence="3" id="KW-1185">Reference proteome</keyword>
<dbReference type="EMBL" id="JAOPGA020000007">
    <property type="protein sequence ID" value="KAL0476321.1"/>
    <property type="molecule type" value="Genomic_DNA"/>
</dbReference>
<accession>A0AAW2YGG9</accession>
<feature type="compositionally biased region" description="Low complexity" evidence="1">
    <location>
        <begin position="83"/>
        <end position="94"/>
    </location>
</feature>
<evidence type="ECO:0000256" key="1">
    <source>
        <dbReference type="SAM" id="MobiDB-lite"/>
    </source>
</evidence>
<sequence length="115" mass="13961">MIYPYPRSGKCGRTRFMTPKVEKKEVLNVVTGRAKIRQAYEKKPNLHEESPHKQYKQLNKEEFFLEKRLKNEMKVKFNGSKFQTTEKQNWNQKNNTKKPHRYNETWRVPNIEFEG</sequence>
<evidence type="ECO:0000313" key="3">
    <source>
        <dbReference type="Proteomes" id="UP001431209"/>
    </source>
</evidence>
<feature type="region of interest" description="Disordered" evidence="1">
    <location>
        <begin position="77"/>
        <end position="115"/>
    </location>
</feature>
<organism evidence="2 3">
    <name type="scientific">Acrasis kona</name>
    <dbReference type="NCBI Taxonomy" id="1008807"/>
    <lineage>
        <taxon>Eukaryota</taxon>
        <taxon>Discoba</taxon>
        <taxon>Heterolobosea</taxon>
        <taxon>Tetramitia</taxon>
        <taxon>Eutetramitia</taxon>
        <taxon>Acrasidae</taxon>
        <taxon>Acrasis</taxon>
    </lineage>
</organism>